<evidence type="ECO:0000313" key="1">
    <source>
        <dbReference type="EMBL" id="UYV79022.1"/>
    </source>
</evidence>
<dbReference type="Proteomes" id="UP001235939">
    <property type="component" value="Chromosome 17"/>
</dbReference>
<keyword evidence="2" id="KW-1185">Reference proteome</keyword>
<evidence type="ECO:0000313" key="2">
    <source>
        <dbReference type="Proteomes" id="UP001235939"/>
    </source>
</evidence>
<dbReference type="EMBL" id="CP092879">
    <property type="protein sequence ID" value="UYV79022.1"/>
    <property type="molecule type" value="Genomic_DNA"/>
</dbReference>
<reference evidence="1 2" key="1">
    <citation type="submission" date="2022-01" db="EMBL/GenBank/DDBJ databases">
        <title>A chromosomal length assembly of Cordylochernes scorpioides.</title>
        <authorList>
            <person name="Zeh D."/>
            <person name="Zeh J."/>
        </authorList>
    </citation>
    <scope>NUCLEOTIDE SEQUENCE [LARGE SCALE GENOMIC DNA]</scope>
    <source>
        <strain evidence="1">IN4F17</strain>
        <tissue evidence="1">Whole Body</tissue>
    </source>
</reference>
<gene>
    <name evidence="1" type="ORF">LAZ67_17000662</name>
</gene>
<organism evidence="1 2">
    <name type="scientific">Cordylochernes scorpioides</name>
    <dbReference type="NCBI Taxonomy" id="51811"/>
    <lineage>
        <taxon>Eukaryota</taxon>
        <taxon>Metazoa</taxon>
        <taxon>Ecdysozoa</taxon>
        <taxon>Arthropoda</taxon>
        <taxon>Chelicerata</taxon>
        <taxon>Arachnida</taxon>
        <taxon>Pseudoscorpiones</taxon>
        <taxon>Cheliferoidea</taxon>
        <taxon>Chernetidae</taxon>
        <taxon>Cordylochernes</taxon>
    </lineage>
</organism>
<sequence length="83" mass="9740">MVDLNRAVEVKRSKLDKRRDIALLHEIARPHLSMGVPLQNFLNGLELNSIETVKAHLNEFFHKKKKAPYTRGRFSSYPIDRKR</sequence>
<proteinExistence type="predicted"/>
<accession>A0ABY6LFN4</accession>
<protein>
    <submittedName>
        <fullName evidence="1">Uncharacterized protein</fullName>
    </submittedName>
</protein>
<name>A0ABY6LFN4_9ARAC</name>